<dbReference type="Proteomes" id="UP000027821">
    <property type="component" value="Unassembled WGS sequence"/>
</dbReference>
<dbReference type="Gene3D" id="3.40.50.720">
    <property type="entry name" value="NAD(P)-binding Rossmann-like Domain"/>
    <property type="match status" value="1"/>
</dbReference>
<dbReference type="STRING" id="1048983.EL17_14910"/>
<dbReference type="SUPFAM" id="SSF51735">
    <property type="entry name" value="NAD(P)-binding Rossmann-fold domains"/>
    <property type="match status" value="1"/>
</dbReference>
<sequence length="274" mass="31031">MNKPRVSIIGYGWLGEPLASYLKEKGFPVKGSTTTSEKLNKLTDTGLETYLLKFSPHPIGRAFQNLFDTDILFINIPPARRSQPDSFHPEQIKYIKAMAIQYRIPKIIYTSATSVYPDNNQRATEANTINVYDNPALYNAEQILRKEKTYDLTVIRYGGLLGVDRIPGRYFSGKENVTGDTPVNYIHRDDAVALAAWIIENRLWNETFNGVAPLHPQRKDIYEKNAAEMGFSSPISYAKIGESKWKEVSSAKIIATGFKFKFPDPMDFGYTLSK</sequence>
<keyword evidence="2" id="KW-1185">Reference proteome</keyword>
<dbReference type="AlphaFoldDB" id="A0A074KXF3"/>
<reference evidence="1 2" key="1">
    <citation type="submission" date="2014-04" db="EMBL/GenBank/DDBJ databases">
        <title>Characterization and application of a salt tolerant electro-active bacterium.</title>
        <authorList>
            <person name="Yang L."/>
            <person name="Wei S."/>
            <person name="Tay Q.X.M."/>
        </authorList>
    </citation>
    <scope>NUCLEOTIDE SEQUENCE [LARGE SCALE GENOMIC DNA]</scope>
    <source>
        <strain evidence="1 2">LY1</strain>
    </source>
</reference>
<evidence type="ECO:0000313" key="1">
    <source>
        <dbReference type="EMBL" id="KEO72910.1"/>
    </source>
</evidence>
<accession>A0A074KXF3</accession>
<gene>
    <name evidence="1" type="ORF">EL17_14910</name>
</gene>
<dbReference type="InterPro" id="IPR051783">
    <property type="entry name" value="NAD(P)-dependent_oxidoreduct"/>
</dbReference>
<dbReference type="GO" id="GO:0005737">
    <property type="term" value="C:cytoplasm"/>
    <property type="evidence" value="ECO:0007669"/>
    <property type="project" value="TreeGrafter"/>
</dbReference>
<dbReference type="InterPro" id="IPR036291">
    <property type="entry name" value="NAD(P)-bd_dom_sf"/>
</dbReference>
<dbReference type="eggNOG" id="COG0451">
    <property type="taxonomic scope" value="Bacteria"/>
</dbReference>
<dbReference type="PANTHER" id="PTHR48079:SF6">
    <property type="entry name" value="NAD(P)-BINDING DOMAIN-CONTAINING PROTEIN-RELATED"/>
    <property type="match status" value="1"/>
</dbReference>
<dbReference type="OrthoDB" id="751203at2"/>
<dbReference type="EMBL" id="JMIH01000023">
    <property type="protein sequence ID" value="KEO72910.1"/>
    <property type="molecule type" value="Genomic_DNA"/>
</dbReference>
<dbReference type="GO" id="GO:0004029">
    <property type="term" value="F:aldehyde dehydrogenase (NAD+) activity"/>
    <property type="evidence" value="ECO:0007669"/>
    <property type="project" value="TreeGrafter"/>
</dbReference>
<evidence type="ECO:0000313" key="2">
    <source>
        <dbReference type="Proteomes" id="UP000027821"/>
    </source>
</evidence>
<dbReference type="PANTHER" id="PTHR48079">
    <property type="entry name" value="PROTEIN YEEZ"/>
    <property type="match status" value="1"/>
</dbReference>
<comment type="caution">
    <text evidence="1">The sequence shown here is derived from an EMBL/GenBank/DDBJ whole genome shotgun (WGS) entry which is preliminary data.</text>
</comment>
<name>A0A074KXF3_9BACT</name>
<proteinExistence type="predicted"/>
<organism evidence="1 2">
    <name type="scientific">Anditalea andensis</name>
    <dbReference type="NCBI Taxonomy" id="1048983"/>
    <lineage>
        <taxon>Bacteria</taxon>
        <taxon>Pseudomonadati</taxon>
        <taxon>Bacteroidota</taxon>
        <taxon>Cytophagia</taxon>
        <taxon>Cytophagales</taxon>
        <taxon>Cytophagaceae</taxon>
        <taxon>Anditalea</taxon>
    </lineage>
</organism>
<protein>
    <submittedName>
        <fullName evidence="1">Epimerase</fullName>
    </submittedName>
</protein>